<dbReference type="Pfam" id="PF17820">
    <property type="entry name" value="PDZ_6"/>
    <property type="match status" value="1"/>
</dbReference>
<dbReference type="Proteomes" id="UP000007652">
    <property type="component" value="Unassembled WGS sequence"/>
</dbReference>
<keyword evidence="1" id="KW-0812">Transmembrane</keyword>
<feature type="domain" description="PDZ" evidence="2">
    <location>
        <begin position="328"/>
        <end position="362"/>
    </location>
</feature>
<dbReference type="PROSITE" id="PS50106">
    <property type="entry name" value="PDZ"/>
    <property type="match status" value="1"/>
</dbReference>
<dbReference type="SUPFAM" id="SSF50156">
    <property type="entry name" value="PDZ domain-like"/>
    <property type="match status" value="1"/>
</dbReference>
<dbReference type="Gene3D" id="2.30.42.10">
    <property type="match status" value="1"/>
</dbReference>
<feature type="transmembrane region" description="Helical" evidence="1">
    <location>
        <begin position="13"/>
        <end position="36"/>
    </location>
</feature>
<proteinExistence type="predicted"/>
<dbReference type="OrthoDB" id="198399at2"/>
<dbReference type="EMBL" id="CAKP01000097">
    <property type="protein sequence ID" value="CCJ33986.1"/>
    <property type="molecule type" value="Genomic_DNA"/>
</dbReference>
<dbReference type="RefSeq" id="WP_008909243.1">
    <property type="nucleotide sequence ID" value="NZ_CAKP01000097.1"/>
</dbReference>
<feature type="transmembrane region" description="Helical" evidence="1">
    <location>
        <begin position="64"/>
        <end position="84"/>
    </location>
</feature>
<feature type="transmembrane region" description="Helical" evidence="1">
    <location>
        <begin position="191"/>
        <end position="212"/>
    </location>
</feature>
<dbReference type="InterPro" id="IPR001478">
    <property type="entry name" value="PDZ"/>
</dbReference>
<feature type="transmembrane region" description="Helical" evidence="1">
    <location>
        <begin position="112"/>
        <end position="131"/>
    </location>
</feature>
<evidence type="ECO:0000259" key="2">
    <source>
        <dbReference type="PROSITE" id="PS50106"/>
    </source>
</evidence>
<gene>
    <name evidence="3" type="ORF">CAAU_1902</name>
</gene>
<evidence type="ECO:0000313" key="3">
    <source>
        <dbReference type="EMBL" id="CCJ33986.1"/>
    </source>
</evidence>
<keyword evidence="3" id="KW-0645">Protease</keyword>
<keyword evidence="3" id="KW-0378">Hydrolase</keyword>
<dbReference type="InterPro" id="IPR041489">
    <property type="entry name" value="PDZ_6"/>
</dbReference>
<keyword evidence="1" id="KW-1133">Transmembrane helix</keyword>
<dbReference type="GO" id="GO:0008233">
    <property type="term" value="F:peptidase activity"/>
    <property type="evidence" value="ECO:0007669"/>
    <property type="project" value="UniProtKB-KW"/>
</dbReference>
<dbReference type="STRING" id="857293.CAAU_1902"/>
<name>I7LHE9_9CLOT</name>
<evidence type="ECO:0000313" key="4">
    <source>
        <dbReference type="Proteomes" id="UP000007652"/>
    </source>
</evidence>
<evidence type="ECO:0000256" key="1">
    <source>
        <dbReference type="SAM" id="Phobius"/>
    </source>
</evidence>
<reference evidence="3 4" key="1">
    <citation type="journal article" date="2011" name="J. Bacteriol.">
        <title>Draft genome sequence of Caloramator australicus strain RC3T, a thermoanaerobe from the Great Artesian Basin of Australia.</title>
        <authorList>
            <person name="Ogg C.D."/>
            <person name="Patel B.K.C."/>
        </authorList>
    </citation>
    <scope>NUCLEOTIDE SEQUENCE [LARGE SCALE GENOMIC DNA]</scope>
    <source>
        <strain evidence="3 4">RC3</strain>
    </source>
</reference>
<dbReference type="InterPro" id="IPR036034">
    <property type="entry name" value="PDZ_sf"/>
</dbReference>
<organism evidence="3 4">
    <name type="scientific">Caloramator australicus RC3</name>
    <dbReference type="NCBI Taxonomy" id="857293"/>
    <lineage>
        <taxon>Bacteria</taxon>
        <taxon>Bacillati</taxon>
        <taxon>Bacillota</taxon>
        <taxon>Clostridia</taxon>
        <taxon>Eubacteriales</taxon>
        <taxon>Clostridiaceae</taxon>
        <taxon>Caloramator</taxon>
    </lineage>
</organism>
<dbReference type="eggNOG" id="COG0265">
    <property type="taxonomic scope" value="Bacteria"/>
</dbReference>
<feature type="transmembrane region" description="Helical" evidence="1">
    <location>
        <begin position="239"/>
        <end position="257"/>
    </location>
</feature>
<keyword evidence="4" id="KW-1185">Reference proteome</keyword>
<comment type="caution">
    <text evidence="3">The sequence shown here is derived from an EMBL/GenBank/DDBJ whole genome shotgun (WGS) entry which is preliminary data.</text>
</comment>
<feature type="transmembrane region" description="Helical" evidence="1">
    <location>
        <begin position="269"/>
        <end position="285"/>
    </location>
</feature>
<protein>
    <submittedName>
        <fullName evidence="3">Trypsin-like serine protease, typically periplasmic, contain C-terminal PDZ domain</fullName>
    </submittedName>
</protein>
<feature type="transmembrane region" description="Helical" evidence="1">
    <location>
        <begin position="151"/>
        <end position="171"/>
    </location>
</feature>
<dbReference type="AlphaFoldDB" id="I7LHE9"/>
<keyword evidence="1" id="KW-0472">Membrane</keyword>
<sequence length="434" mass="49120">MGLLTLINFAIKAYAQGVVGFLFQPIAWIFLFILYIQYKRMYALQREVYYGDFKYSVKDMMTTAILAGLLAGLVANILMTLVGITFSNSVGLQIVVLISLLLLAINPRYVCLSYSGGLYSLFLLISLGLIQKGIIKSNIFIEIINLIKIDIPSLLAIVGIMHFIEAILMWFDGHRAAIPAFIKKDGEIIGIYVLQRFWPIPLIFFFLTAGPIPQGDLITTPDWWPLIKPTLTNIDVRNAIFMAVPVFAMLGYGDFAISTDVKTKVKRTSSLLALFSGILIGLSLVANKVYIFNYIAAIFSPLAHETLILYERYIEKNGRPLWRRREEGVVVLDSMPNSPAEKMGITAGDIIISINNQPIRGLEDIINFFQNYNNYIWVETIDIFGKRKVYEYRDYQNGIDELGILTIPKYSFNVPIIEDRGGLFSIIKSKFRKQ</sequence>
<accession>I7LHE9</accession>
<feature type="transmembrane region" description="Helical" evidence="1">
    <location>
        <begin position="90"/>
        <end position="105"/>
    </location>
</feature>
<dbReference type="GO" id="GO:0006508">
    <property type="term" value="P:proteolysis"/>
    <property type="evidence" value="ECO:0007669"/>
    <property type="project" value="UniProtKB-KW"/>
</dbReference>